<dbReference type="AlphaFoldDB" id="A0A1H0IMD0"/>
<dbReference type="RefSeq" id="WP_091721166.1">
    <property type="nucleotide sequence ID" value="NZ_FNHS01000019.1"/>
</dbReference>
<dbReference type="Proteomes" id="UP000198704">
    <property type="component" value="Unassembled WGS sequence"/>
</dbReference>
<sequence length="148" mass="16602">MANRRALSWSAALRDLKDDRSRRQDVREERLKTNAGLRGAPALPLSAWRGRSGRRYVVGVHPVGSFELDEMAEAVVIAVRRDEAGIAEMVSVANSKESPRDHLRRTWLDRVRRGGATEMHVHRLAESEDERAAIVADLKLDTVEPAQV</sequence>
<accession>A0A1H0IMD0</accession>
<evidence type="ECO:0000313" key="2">
    <source>
        <dbReference type="Proteomes" id="UP000198704"/>
    </source>
</evidence>
<keyword evidence="2" id="KW-1185">Reference proteome</keyword>
<name>A0A1H0IMD0_9HYPH</name>
<organism evidence="1 2">
    <name type="scientific">Methylobacterium phyllostachyos</name>
    <dbReference type="NCBI Taxonomy" id="582672"/>
    <lineage>
        <taxon>Bacteria</taxon>
        <taxon>Pseudomonadati</taxon>
        <taxon>Pseudomonadota</taxon>
        <taxon>Alphaproteobacteria</taxon>
        <taxon>Hyphomicrobiales</taxon>
        <taxon>Methylobacteriaceae</taxon>
        <taxon>Methylobacterium</taxon>
    </lineage>
</organism>
<gene>
    <name evidence="1" type="ORF">SAMN05216360_11978</name>
</gene>
<proteinExistence type="predicted"/>
<reference evidence="2" key="1">
    <citation type="submission" date="2016-10" db="EMBL/GenBank/DDBJ databases">
        <authorList>
            <person name="Varghese N."/>
            <person name="Submissions S."/>
        </authorList>
    </citation>
    <scope>NUCLEOTIDE SEQUENCE [LARGE SCALE GENOMIC DNA]</scope>
    <source>
        <strain evidence="2">BL47</strain>
    </source>
</reference>
<dbReference type="STRING" id="582672.SAMN05216360_11978"/>
<dbReference type="EMBL" id="FNHS01000019">
    <property type="protein sequence ID" value="SDO32460.1"/>
    <property type="molecule type" value="Genomic_DNA"/>
</dbReference>
<dbReference type="OrthoDB" id="7870314at2"/>
<evidence type="ECO:0000313" key="1">
    <source>
        <dbReference type="EMBL" id="SDO32460.1"/>
    </source>
</evidence>
<protein>
    <submittedName>
        <fullName evidence="1">Uncharacterized protein</fullName>
    </submittedName>
</protein>